<keyword evidence="3" id="KW-1185">Reference proteome</keyword>
<organism evidence="2 3">
    <name type="scientific">Bugula neritina</name>
    <name type="common">Brown bryozoan</name>
    <name type="synonym">Sertularia neritina</name>
    <dbReference type="NCBI Taxonomy" id="10212"/>
    <lineage>
        <taxon>Eukaryota</taxon>
        <taxon>Metazoa</taxon>
        <taxon>Spiralia</taxon>
        <taxon>Lophotrochozoa</taxon>
        <taxon>Bryozoa</taxon>
        <taxon>Gymnolaemata</taxon>
        <taxon>Cheilostomatida</taxon>
        <taxon>Flustrina</taxon>
        <taxon>Buguloidea</taxon>
        <taxon>Bugulidae</taxon>
        <taxon>Bugula</taxon>
    </lineage>
</organism>
<reference evidence="2" key="1">
    <citation type="submission" date="2020-06" db="EMBL/GenBank/DDBJ databases">
        <title>Draft genome of Bugula neritina, a colonial animal packing powerful symbionts and potential medicines.</title>
        <authorList>
            <person name="Rayko M."/>
        </authorList>
    </citation>
    <scope>NUCLEOTIDE SEQUENCE [LARGE SCALE GENOMIC DNA]</scope>
    <source>
        <strain evidence="2">Kwan_BN1</strain>
    </source>
</reference>
<dbReference type="EMBL" id="VXIV02002314">
    <property type="protein sequence ID" value="KAF6026249.1"/>
    <property type="molecule type" value="Genomic_DNA"/>
</dbReference>
<proteinExistence type="predicted"/>
<comment type="caution">
    <text evidence="2">The sequence shown here is derived from an EMBL/GenBank/DDBJ whole genome shotgun (WGS) entry which is preliminary data.</text>
</comment>
<evidence type="ECO:0000313" key="3">
    <source>
        <dbReference type="Proteomes" id="UP000593567"/>
    </source>
</evidence>
<keyword evidence="1" id="KW-0812">Transmembrane</keyword>
<evidence type="ECO:0000256" key="1">
    <source>
        <dbReference type="SAM" id="Phobius"/>
    </source>
</evidence>
<name>A0A7J7JIV0_BUGNE</name>
<protein>
    <submittedName>
        <fullName evidence="2">Uncharacterized protein</fullName>
    </submittedName>
</protein>
<keyword evidence="1" id="KW-0472">Membrane</keyword>
<accession>A0A7J7JIV0</accession>
<keyword evidence="1" id="KW-1133">Transmembrane helix</keyword>
<dbReference type="Proteomes" id="UP000593567">
    <property type="component" value="Unassembled WGS sequence"/>
</dbReference>
<feature type="transmembrane region" description="Helical" evidence="1">
    <location>
        <begin position="33"/>
        <end position="53"/>
    </location>
</feature>
<gene>
    <name evidence="2" type="ORF">EB796_015435</name>
</gene>
<sequence length="96" mass="10919">MYCQQNLHCISSFQEGYCCIHGAASYSGIGHTALIFLSTPWFVFALPYVISIFTSSDNLKLLLLYYERINVVKLLIGRVPDGTHPINDLQRFCMCH</sequence>
<dbReference type="AlphaFoldDB" id="A0A7J7JIV0"/>
<evidence type="ECO:0000313" key="2">
    <source>
        <dbReference type="EMBL" id="KAF6026249.1"/>
    </source>
</evidence>